<evidence type="ECO:0000313" key="2">
    <source>
        <dbReference type="EMBL" id="GHB10004.1"/>
    </source>
</evidence>
<dbReference type="EMBL" id="BMVO01000011">
    <property type="protein sequence ID" value="GHB10004.1"/>
    <property type="molecule type" value="Genomic_DNA"/>
</dbReference>
<evidence type="ECO:0000256" key="1">
    <source>
        <dbReference type="SAM" id="MobiDB-lite"/>
    </source>
</evidence>
<evidence type="ECO:0000313" key="3">
    <source>
        <dbReference type="Proteomes" id="UP000599437"/>
    </source>
</evidence>
<keyword evidence="3" id="KW-1185">Reference proteome</keyword>
<dbReference type="Proteomes" id="UP000599437">
    <property type="component" value="Unassembled WGS sequence"/>
</dbReference>
<name>A0ABQ3DS11_9ACTN</name>
<protein>
    <submittedName>
        <fullName evidence="2">Uncharacterized protein</fullName>
    </submittedName>
</protein>
<organism evidence="2 3">
    <name type="scientific">Streptomyces chryseus</name>
    <dbReference type="NCBI Taxonomy" id="68186"/>
    <lineage>
        <taxon>Bacteria</taxon>
        <taxon>Bacillati</taxon>
        <taxon>Actinomycetota</taxon>
        <taxon>Actinomycetes</taxon>
        <taxon>Kitasatosporales</taxon>
        <taxon>Streptomycetaceae</taxon>
        <taxon>Streptomyces</taxon>
    </lineage>
</organism>
<comment type="caution">
    <text evidence="2">The sequence shown here is derived from an EMBL/GenBank/DDBJ whole genome shotgun (WGS) entry which is preliminary data.</text>
</comment>
<reference evidence="3" key="1">
    <citation type="journal article" date="2019" name="Int. J. Syst. Evol. Microbiol.">
        <title>The Global Catalogue of Microorganisms (GCM) 10K type strain sequencing project: providing services to taxonomists for standard genome sequencing and annotation.</title>
        <authorList>
            <consortium name="The Broad Institute Genomics Platform"/>
            <consortium name="The Broad Institute Genome Sequencing Center for Infectious Disease"/>
            <person name="Wu L."/>
            <person name="Ma J."/>
        </authorList>
    </citation>
    <scope>NUCLEOTIDE SEQUENCE [LARGE SCALE GENOMIC DNA]</scope>
    <source>
        <strain evidence="3">JCM 4737</strain>
    </source>
</reference>
<accession>A0ABQ3DS11</accession>
<feature type="region of interest" description="Disordered" evidence="1">
    <location>
        <begin position="18"/>
        <end position="48"/>
    </location>
</feature>
<gene>
    <name evidence="2" type="ORF">GCM10010346_36410</name>
</gene>
<proteinExistence type="predicted"/>
<feature type="compositionally biased region" description="Polar residues" evidence="1">
    <location>
        <begin position="24"/>
        <end position="33"/>
    </location>
</feature>
<dbReference type="RefSeq" id="WP_170198296.1">
    <property type="nucleotide sequence ID" value="NZ_BMVO01000011.1"/>
</dbReference>
<sequence length="48" mass="5097">MTSDRIADFLADVEDLRGEDESVRTTAHTSSVSAEGWPAAEAETTTVA</sequence>